<feature type="compositionally biased region" description="Low complexity" evidence="1">
    <location>
        <begin position="1033"/>
        <end position="1045"/>
    </location>
</feature>
<feature type="region of interest" description="Disordered" evidence="1">
    <location>
        <begin position="1"/>
        <end position="30"/>
    </location>
</feature>
<feature type="compositionally biased region" description="Basic and acidic residues" evidence="1">
    <location>
        <begin position="1060"/>
        <end position="1070"/>
    </location>
</feature>
<evidence type="ECO:0000259" key="2">
    <source>
        <dbReference type="Pfam" id="PF08101"/>
    </source>
</evidence>
<accession>A0A2A9NNN1</accession>
<dbReference type="Pfam" id="PF08101">
    <property type="entry name" value="Msb1-Mug8_dom"/>
    <property type="match status" value="1"/>
</dbReference>
<dbReference type="InterPro" id="IPR012965">
    <property type="entry name" value="Msb1/Mug8_dom"/>
</dbReference>
<dbReference type="PANTHER" id="PTHR28093:SF1">
    <property type="entry name" value="MORPHOGENESIS-RELATED PROTEIN MSB1"/>
    <property type="match status" value="1"/>
</dbReference>
<gene>
    <name evidence="3" type="ORF">AMATHDRAFT_48836</name>
</gene>
<feature type="compositionally biased region" description="Basic and acidic residues" evidence="1">
    <location>
        <begin position="778"/>
        <end position="787"/>
    </location>
</feature>
<protein>
    <recommendedName>
        <fullName evidence="2">Meiotically up-regulated protein Msb1/Mug8 domain-containing protein</fullName>
    </recommendedName>
</protein>
<reference evidence="3 4" key="1">
    <citation type="submission" date="2014-02" db="EMBL/GenBank/DDBJ databases">
        <title>Transposable element dynamics among asymbiotic and ectomycorrhizal Amanita fungi.</title>
        <authorList>
            <consortium name="DOE Joint Genome Institute"/>
            <person name="Hess J."/>
            <person name="Skrede I."/>
            <person name="Wolfe B."/>
            <person name="LaButti K."/>
            <person name="Ohm R.A."/>
            <person name="Grigoriev I.V."/>
            <person name="Pringle A."/>
        </authorList>
    </citation>
    <scope>NUCLEOTIDE SEQUENCE [LARGE SCALE GENOMIC DNA]</scope>
    <source>
        <strain evidence="3 4">SKay4041</strain>
    </source>
</reference>
<sequence>MPSFLSKVFGRKRPDDNHHQRDTHEISPLGGKFEAVIPSVSPSTANFLVDFANSAGPQSPAHTREKDKDSGFALFKPKSRVPQSSEPHQKPDVVPHLALNLPSLTPHEDSSPTRALDVVFEADLDSKILLSQKAIGERRLSPTETLVLVRICLETLGIMHPHWYSSSPDVQRKLISLFIHSLSSKSSTNSHALSTSSAILSTFESEVEFVRSPHDVAAVLRWGLRHLKLDGNSFGKEEGWYKAFLDAERSAHYTPQAFSDHLVPRVPAAHLDLLTATLEIFSSIAAHAEANGVSGSKLSKFFGLWLLTTQRAEETDDWPAFYARWEQTGRMLEHLFLAKLRYEAVKQRMPTRLMELVQKYPYGTTSPDDNLLPRPRFSTRQYEAVLVRLETTVACQKRRHNPSQLILDAFEAEITTDSQEFKGLWEKIKAIGTDTTSEPSPGGAPGFGRVFADETIRFLSLLPVESASPPASPTYGFFNKGNGNVTTTRRRSLSLNDKEPATTAPAGTGNGSAAVRHSKAGTEPVKPTTPRPPSAAGNTDWAKFSSVGFSESSALGTRLASTLFDKDVEITAPLPQSPSKRSRIPIPIRKSLETLRASNAGTTASQEPPKEDQTQPASSKVALFSLVQLDEAFIDFWSDALTDSISSNWPSFVICKLKPSVDGLNTASGKKIEWLVIERSYLKPTLPASASSDAAEFSHRATSPRPSVRSDNTFASAKKRFSFFSSASRTSLDKRLGGVTGRKKAGSVSSVVKSGSKNAASAKVSEMGEVLKEEDEREKEKEKDVVKGRTPSSSSPKKSGEVMRKSVDAVRKSFGSGDKKSVDQSVVPPMLVAPATSTVIAAAAATPVPVVVPTVSVPTAVPEQEQPSSQGVVSTPISQKVGSNSELAAAASGISAGDHEVVTNGDMKEKESASGETPISSLPTVVEEGTPAPAVVTIPVRVPTPPEQQSEQEVVEQEIKEEREPHVELVESEGVKEEVQEVPAPTVVEEEKETEEQAATAPVAMNGNGVHKDEADEPVNGHVGTAVKEAKVSAEPAAAESVVEETQSTPVIEEQTYTEEQQRPHDEQRRTPSPVVEDEDKDTAEVEANLPAIVG</sequence>
<feature type="compositionally biased region" description="Basic and acidic residues" evidence="1">
    <location>
        <begin position="897"/>
        <end position="913"/>
    </location>
</feature>
<feature type="domain" description="Meiotically up-regulated protein Msb1/Mug8" evidence="2">
    <location>
        <begin position="240"/>
        <end position="642"/>
    </location>
</feature>
<feature type="region of interest" description="Disordered" evidence="1">
    <location>
        <begin position="861"/>
        <end position="928"/>
    </location>
</feature>
<dbReference type="Proteomes" id="UP000242287">
    <property type="component" value="Unassembled WGS sequence"/>
</dbReference>
<feature type="compositionally biased region" description="Polar residues" evidence="1">
    <location>
        <begin position="700"/>
        <end position="711"/>
    </location>
</feature>
<feature type="compositionally biased region" description="Polar residues" evidence="1">
    <location>
        <begin position="914"/>
        <end position="923"/>
    </location>
</feature>
<feature type="compositionally biased region" description="Basic and acidic residues" evidence="1">
    <location>
        <begin position="798"/>
        <end position="822"/>
    </location>
</feature>
<dbReference type="OrthoDB" id="3362494at2759"/>
<dbReference type="AlphaFoldDB" id="A0A2A9NNN1"/>
<feature type="region of interest" description="Disordered" evidence="1">
    <location>
        <begin position="735"/>
        <end position="823"/>
    </location>
</feature>
<feature type="compositionally biased region" description="Polar residues" evidence="1">
    <location>
        <begin position="865"/>
        <end position="886"/>
    </location>
</feature>
<keyword evidence="4" id="KW-1185">Reference proteome</keyword>
<dbReference type="InterPro" id="IPR008936">
    <property type="entry name" value="Rho_GTPase_activation_prot"/>
</dbReference>
<feature type="compositionally biased region" description="Basic and acidic residues" evidence="1">
    <location>
        <begin position="12"/>
        <end position="25"/>
    </location>
</feature>
<organism evidence="3 4">
    <name type="scientific">Amanita thiersii Skay4041</name>
    <dbReference type="NCBI Taxonomy" id="703135"/>
    <lineage>
        <taxon>Eukaryota</taxon>
        <taxon>Fungi</taxon>
        <taxon>Dikarya</taxon>
        <taxon>Basidiomycota</taxon>
        <taxon>Agaricomycotina</taxon>
        <taxon>Agaricomycetes</taxon>
        <taxon>Agaricomycetidae</taxon>
        <taxon>Agaricales</taxon>
        <taxon>Pluteineae</taxon>
        <taxon>Amanitaceae</taxon>
        <taxon>Amanita</taxon>
    </lineage>
</organism>
<feature type="compositionally biased region" description="Basic and acidic residues" evidence="1">
    <location>
        <begin position="957"/>
        <end position="979"/>
    </location>
</feature>
<feature type="compositionally biased region" description="Low complexity" evidence="1">
    <location>
        <begin position="941"/>
        <end position="952"/>
    </location>
</feature>
<feature type="region of interest" description="Disordered" evidence="1">
    <location>
        <begin position="471"/>
        <end position="539"/>
    </location>
</feature>
<dbReference type="Gene3D" id="1.10.555.10">
    <property type="entry name" value="Rho GTPase activation protein"/>
    <property type="match status" value="1"/>
</dbReference>
<feature type="region of interest" description="Disordered" evidence="1">
    <location>
        <begin position="692"/>
        <end position="711"/>
    </location>
</feature>
<dbReference type="STRING" id="703135.A0A2A9NNN1"/>
<name>A0A2A9NNN1_9AGAR</name>
<evidence type="ECO:0000313" key="4">
    <source>
        <dbReference type="Proteomes" id="UP000242287"/>
    </source>
</evidence>
<feature type="region of interest" description="Disordered" evidence="1">
    <location>
        <begin position="598"/>
        <end position="617"/>
    </location>
</feature>
<proteinExistence type="predicted"/>
<dbReference type="EMBL" id="KZ302034">
    <property type="protein sequence ID" value="PFH49283.1"/>
    <property type="molecule type" value="Genomic_DNA"/>
</dbReference>
<feature type="compositionally biased region" description="Low complexity" evidence="1">
    <location>
        <begin position="746"/>
        <end position="765"/>
    </location>
</feature>
<feature type="region of interest" description="Disordered" evidence="1">
    <location>
        <begin position="941"/>
        <end position="1095"/>
    </location>
</feature>
<evidence type="ECO:0000256" key="1">
    <source>
        <dbReference type="SAM" id="MobiDB-lite"/>
    </source>
</evidence>
<dbReference type="InterPro" id="IPR037508">
    <property type="entry name" value="Msb1/Mug8"/>
</dbReference>
<dbReference type="PANTHER" id="PTHR28093">
    <property type="entry name" value="MORPHOGENESIS-RELATED PROTEIN MSB1"/>
    <property type="match status" value="1"/>
</dbReference>
<evidence type="ECO:0000313" key="3">
    <source>
        <dbReference type="EMBL" id="PFH49283.1"/>
    </source>
</evidence>